<keyword evidence="8" id="KW-0406">Ion transport</keyword>
<evidence type="ECO:0000256" key="3">
    <source>
        <dbReference type="ARBA" id="ARBA00022448"/>
    </source>
</evidence>
<reference evidence="10" key="1">
    <citation type="journal article" date="2019" name="Int. J. Syst. Evol. Microbiol.">
        <title>The Global Catalogue of Microorganisms (GCM) 10K type strain sequencing project: providing services to taxonomists for standard genome sequencing and annotation.</title>
        <authorList>
            <consortium name="The Broad Institute Genomics Platform"/>
            <consortium name="The Broad Institute Genome Sequencing Center for Infectious Disease"/>
            <person name="Wu L."/>
            <person name="Ma J."/>
        </authorList>
    </citation>
    <scope>NUCLEOTIDE SEQUENCE [LARGE SCALE GENOMIC DNA]</scope>
    <source>
        <strain evidence="10">JCM 17561</strain>
    </source>
</reference>
<keyword evidence="7 8" id="KW-0472">Membrane</keyword>
<keyword evidence="5 8" id="KW-0812">Transmembrane</keyword>
<name>A0ABP7RML1_9BURK</name>
<dbReference type="EMBL" id="BAABBP010000023">
    <property type="protein sequence ID" value="GAA3999736.1"/>
    <property type="molecule type" value="Genomic_DNA"/>
</dbReference>
<feature type="transmembrane region" description="Helical" evidence="8">
    <location>
        <begin position="357"/>
        <end position="375"/>
    </location>
</feature>
<comment type="similarity">
    <text evidence="2 8">Belongs to the CorA metal ion transporter (MIT) (TC 1.A.35) family.</text>
</comment>
<dbReference type="PANTHER" id="PTHR46494">
    <property type="entry name" value="CORA FAMILY METAL ION TRANSPORTER (EUROFUNG)"/>
    <property type="match status" value="1"/>
</dbReference>
<dbReference type="Gene3D" id="1.20.58.340">
    <property type="entry name" value="Magnesium transport protein CorA, transmembrane region"/>
    <property type="match status" value="2"/>
</dbReference>
<comment type="function">
    <text evidence="8">Mediates influx of magnesium ions.</text>
</comment>
<keyword evidence="6 8" id="KW-1133">Transmembrane helix</keyword>
<keyword evidence="4 8" id="KW-1003">Cell membrane</keyword>
<dbReference type="NCBIfam" id="TIGR00383">
    <property type="entry name" value="corA"/>
    <property type="match status" value="1"/>
</dbReference>
<dbReference type="InterPro" id="IPR002523">
    <property type="entry name" value="MgTranspt_CorA/ZnTranspt_ZntB"/>
</dbReference>
<dbReference type="CDD" id="cd12828">
    <property type="entry name" value="TmCorA-like_1"/>
    <property type="match status" value="1"/>
</dbReference>
<dbReference type="Gene3D" id="3.30.460.20">
    <property type="entry name" value="CorA soluble domain-like"/>
    <property type="match status" value="1"/>
</dbReference>
<sequence>MKERNNHHRNTHHKTLARLVGLRRRNDAFMQSPAGAAPGALVPTPDHAGPPAAQATLLRYGPDGVQQEAQVTLAQLAHPAPAEGAVLWLHLQGMPTSGQLTALGQMFGLHALALEDVQHRERRAKVADYETHQCVILSLVHRDAEGVCRVDQVTLFLGRFGLISINDGDCDVFEPVRQRIRGRSGICNQGADYLLYALIDAIVDTGFALLEQTGDELETLEDEILLEPGSEARNRIHLVRRELMLMRRAWWPQREAISTLMRGDQPWISALTRVYLRDCYDHGVVIVDFVETYREMAASLLDIYLSAISQRMNNIMKALTIAATIFLPLTFITGLYGMNFDTASPWNLPELHWRYGYPFALSLMLAVVVIMLWFFKRKRWW</sequence>
<dbReference type="InterPro" id="IPR004488">
    <property type="entry name" value="Mg/Co-transport_prot_CorA"/>
</dbReference>
<keyword evidence="3 8" id="KW-0813">Transport</keyword>
<dbReference type="Proteomes" id="UP001501627">
    <property type="component" value="Unassembled WGS sequence"/>
</dbReference>
<keyword evidence="8" id="KW-0460">Magnesium</keyword>
<dbReference type="SUPFAM" id="SSF143865">
    <property type="entry name" value="CorA soluble domain-like"/>
    <property type="match status" value="1"/>
</dbReference>
<evidence type="ECO:0000313" key="9">
    <source>
        <dbReference type="EMBL" id="GAA3999736.1"/>
    </source>
</evidence>
<gene>
    <name evidence="9" type="primary">corA_2</name>
    <name evidence="8" type="synonym">corA</name>
    <name evidence="9" type="ORF">GCM10022279_24300</name>
</gene>
<evidence type="ECO:0000256" key="2">
    <source>
        <dbReference type="ARBA" id="ARBA00009765"/>
    </source>
</evidence>
<dbReference type="PANTHER" id="PTHR46494:SF1">
    <property type="entry name" value="CORA FAMILY METAL ION TRANSPORTER (EUROFUNG)"/>
    <property type="match status" value="1"/>
</dbReference>
<proteinExistence type="inferred from homology"/>
<evidence type="ECO:0000256" key="8">
    <source>
        <dbReference type="RuleBase" id="RU362010"/>
    </source>
</evidence>
<evidence type="ECO:0000256" key="4">
    <source>
        <dbReference type="ARBA" id="ARBA00022475"/>
    </source>
</evidence>
<protein>
    <recommendedName>
        <fullName evidence="8">Magnesium transport protein CorA</fullName>
    </recommendedName>
</protein>
<feature type="transmembrane region" description="Helical" evidence="8">
    <location>
        <begin position="318"/>
        <end position="337"/>
    </location>
</feature>
<evidence type="ECO:0000256" key="1">
    <source>
        <dbReference type="ARBA" id="ARBA00004651"/>
    </source>
</evidence>
<organism evidence="9 10">
    <name type="scientific">Comamonas faecalis</name>
    <dbReference type="NCBI Taxonomy" id="1387849"/>
    <lineage>
        <taxon>Bacteria</taxon>
        <taxon>Pseudomonadati</taxon>
        <taxon>Pseudomonadota</taxon>
        <taxon>Betaproteobacteria</taxon>
        <taxon>Burkholderiales</taxon>
        <taxon>Comamonadaceae</taxon>
        <taxon>Comamonas</taxon>
    </lineage>
</organism>
<comment type="subcellular location">
    <subcellularLocation>
        <location evidence="1">Cell membrane</location>
        <topology evidence="1">Multi-pass membrane protein</topology>
    </subcellularLocation>
    <subcellularLocation>
        <location evidence="8">Membrane</location>
        <topology evidence="8">Multi-pass membrane protein</topology>
    </subcellularLocation>
</comment>
<dbReference type="InterPro" id="IPR045863">
    <property type="entry name" value="CorA_TM1_TM2"/>
</dbReference>
<keyword evidence="10" id="KW-1185">Reference proteome</keyword>
<dbReference type="InterPro" id="IPR045861">
    <property type="entry name" value="CorA_cytoplasmic_dom"/>
</dbReference>
<accession>A0ABP7RML1</accession>
<comment type="caution">
    <text evidence="9">The sequence shown here is derived from an EMBL/GenBank/DDBJ whole genome shotgun (WGS) entry which is preliminary data.</text>
</comment>
<dbReference type="RefSeq" id="WP_103043930.1">
    <property type="nucleotide sequence ID" value="NZ_BAABBP010000023.1"/>
</dbReference>
<dbReference type="Pfam" id="PF01544">
    <property type="entry name" value="CorA"/>
    <property type="match status" value="1"/>
</dbReference>
<evidence type="ECO:0000313" key="10">
    <source>
        <dbReference type="Proteomes" id="UP001501627"/>
    </source>
</evidence>
<evidence type="ECO:0000256" key="6">
    <source>
        <dbReference type="ARBA" id="ARBA00022989"/>
    </source>
</evidence>
<evidence type="ECO:0000256" key="7">
    <source>
        <dbReference type="ARBA" id="ARBA00023136"/>
    </source>
</evidence>
<evidence type="ECO:0000256" key="5">
    <source>
        <dbReference type="ARBA" id="ARBA00022692"/>
    </source>
</evidence>
<dbReference type="SUPFAM" id="SSF144083">
    <property type="entry name" value="Magnesium transport protein CorA, transmembrane region"/>
    <property type="match status" value="1"/>
</dbReference>